<evidence type="ECO:0000313" key="5">
    <source>
        <dbReference type="Proteomes" id="UP000290365"/>
    </source>
</evidence>
<keyword evidence="5" id="KW-1185">Reference proteome</keyword>
<name>A0A4P6JX18_KTERU</name>
<dbReference type="Pfam" id="PF13451">
    <property type="entry name" value="zf_Tbcl"/>
    <property type="match status" value="1"/>
</dbReference>
<feature type="domain" description="Probable zinc-binding" evidence="2">
    <location>
        <begin position="8"/>
        <end position="51"/>
    </location>
</feature>
<feature type="compositionally biased region" description="Basic and acidic residues" evidence="1">
    <location>
        <begin position="119"/>
        <end position="130"/>
    </location>
</feature>
<sequence length="130" mass="14687">MLSNDSYQDRLLTCRDCGNDFTFSAGEQEFFARKGLTNPPSRCPQCRAARRGGSAGAPRAQHSEQYEAVCASCGRLTTVPFQPREDRPVYCSDCFQSQRASRPRRDSSRSYSGSYGGGRGRERRERDSRW</sequence>
<dbReference type="InterPro" id="IPR025306">
    <property type="entry name" value="Zn-bnd_dom_prob"/>
</dbReference>
<protein>
    <submittedName>
        <fullName evidence="4">Zinc-binding protein</fullName>
    </submittedName>
</protein>
<reference evidence="4 5" key="1">
    <citation type="submission" date="2019-01" db="EMBL/GenBank/DDBJ databases">
        <title>Ktedonosporobacter rubrisoli SCAWS-G2.</title>
        <authorList>
            <person name="Huang Y."/>
            <person name="Yan B."/>
        </authorList>
    </citation>
    <scope>NUCLEOTIDE SEQUENCE [LARGE SCALE GENOMIC DNA]</scope>
    <source>
        <strain evidence="4 5">SCAWS-G2</strain>
    </source>
</reference>
<evidence type="ECO:0000313" key="4">
    <source>
        <dbReference type="EMBL" id="QBD79910.1"/>
    </source>
</evidence>
<proteinExistence type="predicted"/>
<organism evidence="4 5">
    <name type="scientific">Ktedonosporobacter rubrisoli</name>
    <dbReference type="NCBI Taxonomy" id="2509675"/>
    <lineage>
        <taxon>Bacteria</taxon>
        <taxon>Bacillati</taxon>
        <taxon>Chloroflexota</taxon>
        <taxon>Ktedonobacteria</taxon>
        <taxon>Ktedonobacterales</taxon>
        <taxon>Ktedonosporobacteraceae</taxon>
        <taxon>Ktedonosporobacter</taxon>
    </lineage>
</organism>
<dbReference type="InterPro" id="IPR026363">
    <property type="entry name" value="CxxC-x17-CxxC_dom"/>
</dbReference>
<evidence type="ECO:0000256" key="1">
    <source>
        <dbReference type="SAM" id="MobiDB-lite"/>
    </source>
</evidence>
<feature type="region of interest" description="Disordered" evidence="1">
    <location>
        <begin position="95"/>
        <end position="130"/>
    </location>
</feature>
<evidence type="ECO:0000259" key="2">
    <source>
        <dbReference type="Pfam" id="PF13451"/>
    </source>
</evidence>
<gene>
    <name evidence="4" type="ORF">EPA93_29590</name>
</gene>
<dbReference type="KEGG" id="kbs:EPA93_29590"/>
<evidence type="ECO:0000259" key="3">
    <source>
        <dbReference type="Pfam" id="PF23477"/>
    </source>
</evidence>
<dbReference type="Proteomes" id="UP000290365">
    <property type="component" value="Chromosome"/>
</dbReference>
<dbReference type="AlphaFoldDB" id="A0A4P6JX18"/>
<dbReference type="NCBIfam" id="TIGR04272">
    <property type="entry name" value="cxxc_cxxc_Mbark"/>
    <property type="match status" value="1"/>
</dbReference>
<dbReference type="OrthoDB" id="5505402at2"/>
<dbReference type="RefSeq" id="WP_129890976.1">
    <property type="nucleotide sequence ID" value="NZ_CP035758.1"/>
</dbReference>
<feature type="domain" description="CxxC-x17-CxxC" evidence="3">
    <location>
        <begin position="64"/>
        <end position="99"/>
    </location>
</feature>
<dbReference type="EMBL" id="CP035758">
    <property type="protein sequence ID" value="QBD79910.1"/>
    <property type="molecule type" value="Genomic_DNA"/>
</dbReference>
<accession>A0A4P6JX18</accession>
<dbReference type="Pfam" id="PF23477">
    <property type="entry name" value="zf_Tbcl_2"/>
    <property type="match status" value="1"/>
</dbReference>